<gene>
    <name evidence="2" type="ORF">CIRG_07018</name>
</gene>
<evidence type="ECO:0000256" key="1">
    <source>
        <dbReference type="SAM" id="MobiDB-lite"/>
    </source>
</evidence>
<accession>A0A0J7BB91</accession>
<feature type="compositionally biased region" description="Low complexity" evidence="1">
    <location>
        <begin position="99"/>
        <end position="113"/>
    </location>
</feature>
<protein>
    <submittedName>
        <fullName evidence="2">Uncharacterized protein</fullName>
    </submittedName>
</protein>
<sequence length="113" mass="12014">MGVEREVEACTSRLFGVKQSETIIWTAESSSLSYKAGRWQPSSKSPAPFALPDVALPGLALTASPATPAAATPSITTTLLPSHHRPPPFIFPRPRSAEILSISTPTPTPTLTY</sequence>
<dbReference type="AlphaFoldDB" id="A0A0J7BB91"/>
<feature type="region of interest" description="Disordered" evidence="1">
    <location>
        <begin position="65"/>
        <end position="113"/>
    </location>
</feature>
<dbReference type="EMBL" id="DS028097">
    <property type="protein sequence ID" value="KMP07337.1"/>
    <property type="molecule type" value="Genomic_DNA"/>
</dbReference>
<proteinExistence type="predicted"/>
<evidence type="ECO:0000313" key="3">
    <source>
        <dbReference type="Proteomes" id="UP000054565"/>
    </source>
</evidence>
<evidence type="ECO:0000313" key="2">
    <source>
        <dbReference type="EMBL" id="KMP07337.1"/>
    </source>
</evidence>
<reference evidence="3" key="1">
    <citation type="journal article" date="2010" name="Genome Res.">
        <title>Population genomic sequencing of Coccidioides fungi reveals recent hybridization and transposon control.</title>
        <authorList>
            <person name="Neafsey D.E."/>
            <person name="Barker B.M."/>
            <person name="Sharpton T.J."/>
            <person name="Stajich J.E."/>
            <person name="Park D.J."/>
            <person name="Whiston E."/>
            <person name="Hung C.-Y."/>
            <person name="McMahan C."/>
            <person name="White J."/>
            <person name="Sykes S."/>
            <person name="Heiman D."/>
            <person name="Young S."/>
            <person name="Zeng Q."/>
            <person name="Abouelleil A."/>
            <person name="Aftuck L."/>
            <person name="Bessette D."/>
            <person name="Brown A."/>
            <person name="FitzGerald M."/>
            <person name="Lui A."/>
            <person name="Macdonald J.P."/>
            <person name="Priest M."/>
            <person name="Orbach M.J."/>
            <person name="Galgiani J.N."/>
            <person name="Kirkland T.N."/>
            <person name="Cole G.T."/>
            <person name="Birren B.W."/>
            <person name="Henn M.R."/>
            <person name="Taylor J.W."/>
            <person name="Rounsley S.D."/>
        </authorList>
    </citation>
    <scope>NUCLEOTIDE SEQUENCE [LARGE SCALE GENOMIC DNA]</scope>
    <source>
        <strain evidence="3">RMSCC 2394</strain>
    </source>
</reference>
<feature type="compositionally biased region" description="Low complexity" evidence="1">
    <location>
        <begin position="65"/>
        <end position="81"/>
    </location>
</feature>
<name>A0A0J7BB91_COCIT</name>
<organism evidence="2 3">
    <name type="scientific">Coccidioides immitis RMSCC 2394</name>
    <dbReference type="NCBI Taxonomy" id="404692"/>
    <lineage>
        <taxon>Eukaryota</taxon>
        <taxon>Fungi</taxon>
        <taxon>Dikarya</taxon>
        <taxon>Ascomycota</taxon>
        <taxon>Pezizomycotina</taxon>
        <taxon>Eurotiomycetes</taxon>
        <taxon>Eurotiomycetidae</taxon>
        <taxon>Onygenales</taxon>
        <taxon>Onygenaceae</taxon>
        <taxon>Coccidioides</taxon>
    </lineage>
</organism>
<dbReference type="Proteomes" id="UP000054565">
    <property type="component" value="Unassembled WGS sequence"/>
</dbReference>